<keyword evidence="5" id="KW-1133">Transmembrane helix</keyword>
<dbReference type="NCBIfam" id="NF040965">
    <property type="entry name" value="MamP"/>
    <property type="match status" value="1"/>
</dbReference>
<evidence type="ECO:0000256" key="3">
    <source>
        <dbReference type="ARBA" id="ARBA00022692"/>
    </source>
</evidence>
<reference evidence="9" key="1">
    <citation type="submission" date="2008-07" db="EMBL/GenBank/DDBJ databases">
        <title>Analysis of genes from marine vibrio MV-1 putatively involved in magnetosome formation.</title>
        <authorList>
            <person name="Trubitsyn D."/>
            <person name="French C."/>
            <person name="Staniland S."/>
            <person name="Ward B."/>
        </authorList>
    </citation>
    <scope>NUCLEOTIDE SEQUENCE</scope>
    <source>
        <strain evidence="9">MV-1</strain>
    </source>
</reference>
<proteinExistence type="predicted"/>
<comment type="subcellular location">
    <subcellularLocation>
        <location evidence="1">Membrane</location>
        <topology evidence="1">Single-pass membrane protein</topology>
    </subcellularLocation>
</comment>
<keyword evidence="2" id="KW-0091">Biomineralization</keyword>
<name>A0A221SKV1_9VIBR</name>
<keyword evidence="4" id="KW-0479">Metal-binding</keyword>
<dbReference type="GO" id="GO:0046872">
    <property type="term" value="F:metal ion binding"/>
    <property type="evidence" value="ECO:0007669"/>
    <property type="project" value="UniProtKB-KW"/>
</dbReference>
<evidence type="ECO:0000259" key="8">
    <source>
        <dbReference type="SMART" id="SM00228"/>
    </source>
</evidence>
<protein>
    <submittedName>
        <fullName evidence="9">MamP</fullName>
    </submittedName>
</protein>
<feature type="domain" description="PDZ" evidence="8">
    <location>
        <begin position="137"/>
        <end position="216"/>
    </location>
</feature>
<evidence type="ECO:0000256" key="1">
    <source>
        <dbReference type="ARBA" id="ARBA00004167"/>
    </source>
</evidence>
<sequence length="316" mass="33624">MVDMKIIVGGAAAFAVVVVLGGLFDSEVHHSDDGYSGAMASQSMTSASAQAQMGAPMMYAQTPAQLLAQNQAQTQAEQAQAPTFMADPMGNPLQAPSFVNVAAPPRSGASDPTLNETGQDVPNFLPQNIQISEAHWQGMDVTILTAELRQKLRYPRGLLGLLVDEVTLNAARSGLMAGDIIVNVGNVPVTTLEEFQQATRMVRNMEKVELTSLRKGEMGDGQRYTMRRVSVALIGDPDVGFAQLESAPMIVAGDGRPHPYRGACTNCHAIGVGFELTPDPDLITLPPPQITLAIAEKGVSPHRDRGPCEACHQIVN</sequence>
<dbReference type="GO" id="GO:0016020">
    <property type="term" value="C:membrane"/>
    <property type="evidence" value="ECO:0007669"/>
    <property type="project" value="UniProtKB-SubCell"/>
</dbReference>
<organism evidence="9">
    <name type="scientific">Vibrio sp. MV-1</name>
    <dbReference type="NCBI Taxonomy" id="632142"/>
    <lineage>
        <taxon>Bacteria</taxon>
        <taxon>Pseudomonadati</taxon>
        <taxon>Pseudomonadota</taxon>
        <taxon>Gammaproteobacteria</taxon>
        <taxon>Vibrionales</taxon>
        <taxon>Vibrionaceae</taxon>
        <taxon>Vibrio</taxon>
    </lineage>
</organism>
<dbReference type="InterPro" id="IPR040963">
    <property type="entry name" value="MCR"/>
</dbReference>
<dbReference type="AlphaFoldDB" id="A0A221SKV1"/>
<evidence type="ECO:0000256" key="4">
    <source>
        <dbReference type="ARBA" id="ARBA00022723"/>
    </source>
</evidence>
<evidence type="ECO:0000256" key="7">
    <source>
        <dbReference type="ARBA" id="ARBA00023136"/>
    </source>
</evidence>
<dbReference type="SMR" id="A0A221SKV1"/>
<dbReference type="InterPro" id="IPR001478">
    <property type="entry name" value="PDZ"/>
</dbReference>
<keyword evidence="6" id="KW-0408">Iron</keyword>
<dbReference type="EMBL" id="EU882844">
    <property type="protein sequence ID" value="ASN76796.1"/>
    <property type="molecule type" value="Genomic_DNA"/>
</dbReference>
<keyword evidence="7" id="KW-0472">Membrane</keyword>
<evidence type="ECO:0000256" key="2">
    <source>
        <dbReference type="ARBA" id="ARBA00022591"/>
    </source>
</evidence>
<dbReference type="SUPFAM" id="SSF50156">
    <property type="entry name" value="PDZ domain-like"/>
    <property type="match status" value="1"/>
</dbReference>
<keyword evidence="3" id="KW-0812">Transmembrane</keyword>
<accession>A0A221SKV1</accession>
<evidence type="ECO:0000256" key="5">
    <source>
        <dbReference type="ARBA" id="ARBA00022989"/>
    </source>
</evidence>
<evidence type="ECO:0000313" key="9">
    <source>
        <dbReference type="EMBL" id="ASN76796.1"/>
    </source>
</evidence>
<gene>
    <name evidence="9" type="primary">mamP</name>
</gene>
<evidence type="ECO:0000256" key="6">
    <source>
        <dbReference type="ARBA" id="ARBA00023004"/>
    </source>
</evidence>
<dbReference type="SMART" id="SM00228">
    <property type="entry name" value="PDZ"/>
    <property type="match status" value="1"/>
</dbReference>
<dbReference type="Gene3D" id="2.30.42.60">
    <property type="match status" value="1"/>
</dbReference>
<dbReference type="Pfam" id="PF18509">
    <property type="entry name" value="MCR"/>
    <property type="match status" value="1"/>
</dbReference>
<dbReference type="InterPro" id="IPR036034">
    <property type="entry name" value="PDZ_sf"/>
</dbReference>